<dbReference type="PANTHER" id="PTHR37459:SF1">
    <property type="entry name" value="CRISPR-ASSOCIATED PROTEIN CAS7_CST2_DEVR"/>
    <property type="match status" value="1"/>
</dbReference>
<dbReference type="InterPro" id="IPR010154">
    <property type="entry name" value="CRISPR-assoc_Cas7/Cst2/DevR"/>
</dbReference>
<gene>
    <name evidence="3" type="ORF">CGL51_13465</name>
    <name evidence="4" type="ORF">CGL52_04890</name>
</gene>
<comment type="function">
    <text evidence="2">CRISPR (clustered regularly interspaced short palindromic repeat) is an adaptive immune system that provides protection against mobile genetic elements (viruses, transposable elements and conjugative plasmids). CRISPR clusters contain spacers, sequences complementary to antecedent mobile elements, and target invading nucleic acids. CRISPR clusters are transcribed and processed into CRISPR RNA (crRNA).</text>
</comment>
<evidence type="ECO:0000313" key="6">
    <source>
        <dbReference type="Proteomes" id="UP000257123"/>
    </source>
</evidence>
<dbReference type="EMBL" id="NMUE01000069">
    <property type="protein sequence ID" value="RFA93083.1"/>
    <property type="molecule type" value="Genomic_DNA"/>
</dbReference>
<organism evidence="4 5">
    <name type="scientific">Pyrobaculum aerophilum</name>
    <dbReference type="NCBI Taxonomy" id="13773"/>
    <lineage>
        <taxon>Archaea</taxon>
        <taxon>Thermoproteota</taxon>
        <taxon>Thermoprotei</taxon>
        <taxon>Thermoproteales</taxon>
        <taxon>Thermoproteaceae</taxon>
        <taxon>Pyrobaculum</taxon>
    </lineage>
</organism>
<dbReference type="PANTHER" id="PTHR37459">
    <property type="match status" value="1"/>
</dbReference>
<protein>
    <submittedName>
        <fullName evidence="4">Uncharacterized protein</fullName>
    </submittedName>
</protein>
<evidence type="ECO:0000313" key="4">
    <source>
        <dbReference type="EMBL" id="RFA99177.1"/>
    </source>
</evidence>
<sequence>MYLSFSLRVLIDAEALNMVESVENYTRHRREPLVMKKGRYIIRHDPAISGEALGDDTAACSRRLSRRLQ</sequence>
<evidence type="ECO:0000313" key="3">
    <source>
        <dbReference type="EMBL" id="RFA93083.1"/>
    </source>
</evidence>
<evidence type="ECO:0000256" key="2">
    <source>
        <dbReference type="ARBA" id="ARBA00025626"/>
    </source>
</evidence>
<comment type="caution">
    <text evidence="4">The sequence shown here is derived from an EMBL/GenBank/DDBJ whole genome shotgun (WGS) entry which is preliminary data.</text>
</comment>
<proteinExistence type="predicted"/>
<dbReference type="InterPro" id="IPR052681">
    <property type="entry name" value="CRISPR-Cas7/Cst2/DevR"/>
</dbReference>
<dbReference type="Pfam" id="PF01905">
    <property type="entry name" value="DevR"/>
    <property type="match status" value="1"/>
</dbReference>
<accession>A0A371R520</accession>
<evidence type="ECO:0000313" key="5">
    <source>
        <dbReference type="Proteomes" id="UP000256877"/>
    </source>
</evidence>
<reference evidence="5 6" key="1">
    <citation type="submission" date="2017-07" db="EMBL/GenBank/DDBJ databases">
        <title>Draft genome sequence of aerobic hyperthermophilic archaea, Pyrobaculum aerophilum YKB31 and YKB32.</title>
        <authorList>
            <person name="Mochizuki T."/>
            <person name="Berliner A.J."/>
            <person name="Yoshida-Takashima Y."/>
            <person name="Takaki Y."/>
            <person name="Nunoura T."/>
            <person name="Takai K."/>
        </authorList>
    </citation>
    <scope>NUCLEOTIDE SEQUENCE [LARGE SCALE GENOMIC DNA]</scope>
    <source>
        <strain evidence="3 6">YKB31</strain>
        <strain evidence="4 5">YKB32</strain>
    </source>
</reference>
<dbReference type="AlphaFoldDB" id="A0A371R520"/>
<keyword evidence="1" id="KW-0051">Antiviral defense</keyword>
<name>A0A371R520_9CREN</name>
<evidence type="ECO:0000256" key="1">
    <source>
        <dbReference type="ARBA" id="ARBA00023118"/>
    </source>
</evidence>
<dbReference type="RefSeq" id="WP_116422073.1">
    <property type="nucleotide sequence ID" value="NZ_NMUE01000069.1"/>
</dbReference>
<dbReference type="GO" id="GO:0051607">
    <property type="term" value="P:defense response to virus"/>
    <property type="evidence" value="ECO:0007669"/>
    <property type="project" value="UniProtKB-KW"/>
</dbReference>
<dbReference type="Proteomes" id="UP000256877">
    <property type="component" value="Unassembled WGS sequence"/>
</dbReference>
<dbReference type="EMBL" id="NMUF01000009">
    <property type="protein sequence ID" value="RFA99177.1"/>
    <property type="molecule type" value="Genomic_DNA"/>
</dbReference>
<dbReference type="Proteomes" id="UP000257123">
    <property type="component" value="Unassembled WGS sequence"/>
</dbReference>